<dbReference type="InterPro" id="IPR000537">
    <property type="entry name" value="UbiA_prenyltransferase"/>
</dbReference>
<feature type="transmembrane region" description="Helical" evidence="6">
    <location>
        <begin position="115"/>
        <end position="134"/>
    </location>
</feature>
<dbReference type="KEGG" id="ark:D6B99_03250"/>
<comment type="subcellular location">
    <subcellularLocation>
        <location evidence="1">Membrane</location>
        <topology evidence="1">Multi-pass membrane protein</topology>
    </subcellularLocation>
</comment>
<name>A0A386HLE2_9BACT</name>
<dbReference type="CDD" id="cd13961">
    <property type="entry name" value="PT_UbiA_DGGGPS"/>
    <property type="match status" value="1"/>
</dbReference>
<evidence type="ECO:0000313" key="7">
    <source>
        <dbReference type="EMBL" id="AYD46718.1"/>
    </source>
</evidence>
<evidence type="ECO:0000256" key="2">
    <source>
        <dbReference type="ARBA" id="ARBA00022475"/>
    </source>
</evidence>
<keyword evidence="5 6" id="KW-0472">Membrane</keyword>
<gene>
    <name evidence="7" type="ORF">D6B99_03250</name>
</gene>
<dbReference type="PANTHER" id="PTHR42723:SF1">
    <property type="entry name" value="CHLOROPHYLL SYNTHASE, CHLOROPLASTIC"/>
    <property type="match status" value="1"/>
</dbReference>
<feature type="transmembrane region" description="Helical" evidence="6">
    <location>
        <begin position="252"/>
        <end position="271"/>
    </location>
</feature>
<evidence type="ECO:0000256" key="3">
    <source>
        <dbReference type="ARBA" id="ARBA00022692"/>
    </source>
</evidence>
<evidence type="ECO:0000256" key="4">
    <source>
        <dbReference type="ARBA" id="ARBA00022989"/>
    </source>
</evidence>
<keyword evidence="7" id="KW-0830">Ubiquinone</keyword>
<dbReference type="EMBL" id="CP032489">
    <property type="protein sequence ID" value="AYD46718.1"/>
    <property type="molecule type" value="Genomic_DNA"/>
</dbReference>
<organism evidence="7 8">
    <name type="scientific">Arachidicoccus soli</name>
    <dbReference type="NCBI Taxonomy" id="2341117"/>
    <lineage>
        <taxon>Bacteria</taxon>
        <taxon>Pseudomonadati</taxon>
        <taxon>Bacteroidota</taxon>
        <taxon>Chitinophagia</taxon>
        <taxon>Chitinophagales</taxon>
        <taxon>Chitinophagaceae</taxon>
        <taxon>Arachidicoccus</taxon>
    </lineage>
</organism>
<dbReference type="InterPro" id="IPR044878">
    <property type="entry name" value="UbiA_sf"/>
</dbReference>
<dbReference type="GO" id="GO:0016020">
    <property type="term" value="C:membrane"/>
    <property type="evidence" value="ECO:0007669"/>
    <property type="project" value="UniProtKB-SubCell"/>
</dbReference>
<evidence type="ECO:0000256" key="5">
    <source>
        <dbReference type="ARBA" id="ARBA00023136"/>
    </source>
</evidence>
<feature type="transmembrane region" description="Helical" evidence="6">
    <location>
        <begin position="12"/>
        <end position="32"/>
    </location>
</feature>
<dbReference type="RefSeq" id="WP_119985037.1">
    <property type="nucleotide sequence ID" value="NZ_CP032489.1"/>
</dbReference>
<dbReference type="Gene3D" id="1.20.120.1780">
    <property type="entry name" value="UbiA prenyltransferase"/>
    <property type="match status" value="1"/>
</dbReference>
<feature type="transmembrane region" description="Helical" evidence="6">
    <location>
        <begin position="178"/>
        <end position="195"/>
    </location>
</feature>
<dbReference type="OrthoDB" id="9811562at2"/>
<accession>A0A386HLE2</accession>
<keyword evidence="3 6" id="KW-0812">Transmembrane</keyword>
<reference evidence="7 8" key="1">
    <citation type="submission" date="2018-09" db="EMBL/GenBank/DDBJ databases">
        <title>Arachidicoccus sp. nov., a bacterium isolated from soil.</title>
        <authorList>
            <person name="Weon H.-Y."/>
            <person name="Kwon S.-W."/>
            <person name="Lee S.A."/>
        </authorList>
    </citation>
    <scope>NUCLEOTIDE SEQUENCE [LARGE SCALE GENOMIC DNA]</scope>
    <source>
        <strain evidence="7 8">KIS59-12</strain>
    </source>
</reference>
<dbReference type="AlphaFoldDB" id="A0A386HLE2"/>
<feature type="transmembrane region" description="Helical" evidence="6">
    <location>
        <begin position="141"/>
        <end position="158"/>
    </location>
</feature>
<keyword evidence="2" id="KW-1003">Cell membrane</keyword>
<dbReference type="PANTHER" id="PTHR42723">
    <property type="entry name" value="CHLOROPHYLL SYNTHASE"/>
    <property type="match status" value="1"/>
</dbReference>
<feature type="transmembrane region" description="Helical" evidence="6">
    <location>
        <begin position="44"/>
        <end position="67"/>
    </location>
</feature>
<feature type="transmembrane region" description="Helical" evidence="6">
    <location>
        <begin position="283"/>
        <end position="306"/>
    </location>
</feature>
<dbReference type="GO" id="GO:0016765">
    <property type="term" value="F:transferase activity, transferring alkyl or aryl (other than methyl) groups"/>
    <property type="evidence" value="ECO:0007669"/>
    <property type="project" value="InterPro"/>
</dbReference>
<evidence type="ECO:0000256" key="1">
    <source>
        <dbReference type="ARBA" id="ARBA00004141"/>
    </source>
</evidence>
<feature type="transmembrane region" description="Helical" evidence="6">
    <location>
        <begin position="216"/>
        <end position="246"/>
    </location>
</feature>
<dbReference type="Proteomes" id="UP000266118">
    <property type="component" value="Chromosome"/>
</dbReference>
<evidence type="ECO:0000256" key="6">
    <source>
        <dbReference type="SAM" id="Phobius"/>
    </source>
</evidence>
<sequence length="308" mass="35059">MRAFLKLIRWPNLVFIFLTQLLFEYCIILPVFNEAGILPNLNGIYIFALAISSILIAAGGNIINDYFDVNIDQINKPDKVIIGKYIHRHWAILFHTLFSGIGVALGFWIDYKAHTYLLGVTNFLCVTLLFIYSMVLKRKPLSGNVIIALLTAWTVFVVTFCESNKLIRLGEIINASKITRLTFLYAGFAFIISLVREMVKDMEDITGDSRYNCRTFPILFGLNAAKIYSATWLVILIVLLCIMPIYILQFGWWISALYCVIFILVPSIKILTNLFKANTSKGFHALSSSIKWIMLTGILSMIFLLLKK</sequence>
<dbReference type="InterPro" id="IPR050475">
    <property type="entry name" value="Prenyltransferase_related"/>
</dbReference>
<feature type="transmembrane region" description="Helical" evidence="6">
    <location>
        <begin position="88"/>
        <end position="109"/>
    </location>
</feature>
<evidence type="ECO:0000313" key="8">
    <source>
        <dbReference type="Proteomes" id="UP000266118"/>
    </source>
</evidence>
<protein>
    <submittedName>
        <fullName evidence="7">Ubiquinone biosynthesis protein UbiA</fullName>
    </submittedName>
</protein>
<keyword evidence="8" id="KW-1185">Reference proteome</keyword>
<dbReference type="Gene3D" id="1.10.357.140">
    <property type="entry name" value="UbiA prenyltransferase"/>
    <property type="match status" value="1"/>
</dbReference>
<dbReference type="Pfam" id="PF01040">
    <property type="entry name" value="UbiA"/>
    <property type="match status" value="1"/>
</dbReference>
<proteinExistence type="predicted"/>
<keyword evidence="4 6" id="KW-1133">Transmembrane helix</keyword>